<dbReference type="GO" id="GO:0006641">
    <property type="term" value="P:triglyceride metabolic process"/>
    <property type="evidence" value="ECO:0007669"/>
    <property type="project" value="TreeGrafter"/>
</dbReference>
<sequence length="111" mass="12252">MYGCKYPPYHHGPLVEVYEDVVDRSFVNTPAESADQALSVKDSDGVFFVPAFNGLQAPINDYQAAAGFIGLKPTTSKHHMVRAILESLAFRVVQLYDTLQQEAGCDCSLIR</sequence>
<dbReference type="PANTHER" id="PTHR10196">
    <property type="entry name" value="SUGAR KINASE"/>
    <property type="match status" value="1"/>
</dbReference>
<organism evidence="5">
    <name type="scientific">Timema poppense</name>
    <name type="common">Walking stick</name>
    <dbReference type="NCBI Taxonomy" id="170557"/>
    <lineage>
        <taxon>Eukaryota</taxon>
        <taxon>Metazoa</taxon>
        <taxon>Ecdysozoa</taxon>
        <taxon>Arthropoda</taxon>
        <taxon>Hexapoda</taxon>
        <taxon>Insecta</taxon>
        <taxon>Pterygota</taxon>
        <taxon>Neoptera</taxon>
        <taxon>Polyneoptera</taxon>
        <taxon>Phasmatodea</taxon>
        <taxon>Timematodea</taxon>
        <taxon>Timematoidea</taxon>
        <taxon>Timematidae</taxon>
        <taxon>Timema</taxon>
    </lineage>
</organism>
<evidence type="ECO:0000256" key="2">
    <source>
        <dbReference type="ARBA" id="ARBA00022679"/>
    </source>
</evidence>
<evidence type="ECO:0000259" key="4">
    <source>
        <dbReference type="Pfam" id="PF02782"/>
    </source>
</evidence>
<dbReference type="PANTHER" id="PTHR10196:SF68">
    <property type="entry name" value="GLYCEROL KINASE 5-RELATED"/>
    <property type="match status" value="1"/>
</dbReference>
<evidence type="ECO:0000256" key="3">
    <source>
        <dbReference type="ARBA" id="ARBA00022777"/>
    </source>
</evidence>
<gene>
    <name evidence="5" type="ORF">TPSB3V08_LOCUS6571</name>
</gene>
<protein>
    <recommendedName>
        <fullName evidence="4">Carbohydrate kinase FGGY C-terminal domain-containing protein</fullName>
    </recommendedName>
</protein>
<reference evidence="5" key="1">
    <citation type="submission" date="2020-11" db="EMBL/GenBank/DDBJ databases">
        <authorList>
            <person name="Tran Van P."/>
        </authorList>
    </citation>
    <scope>NUCLEOTIDE SEQUENCE</scope>
</reference>
<evidence type="ECO:0000313" key="5">
    <source>
        <dbReference type="EMBL" id="CAD7408859.1"/>
    </source>
</evidence>
<dbReference type="GO" id="GO:0016773">
    <property type="term" value="F:phosphotransferase activity, alcohol group as acceptor"/>
    <property type="evidence" value="ECO:0007669"/>
    <property type="project" value="InterPro"/>
</dbReference>
<dbReference type="GO" id="GO:0006071">
    <property type="term" value="P:glycerol metabolic process"/>
    <property type="evidence" value="ECO:0007669"/>
    <property type="project" value="TreeGrafter"/>
</dbReference>
<dbReference type="GO" id="GO:0016301">
    <property type="term" value="F:kinase activity"/>
    <property type="evidence" value="ECO:0007669"/>
    <property type="project" value="UniProtKB-KW"/>
</dbReference>
<dbReference type="PROSITE" id="PS00445">
    <property type="entry name" value="FGGY_KINASES_2"/>
    <property type="match status" value="1"/>
</dbReference>
<accession>A0A7R9D7Z2</accession>
<dbReference type="Gene3D" id="3.30.420.40">
    <property type="match status" value="1"/>
</dbReference>
<name>A0A7R9D7Z2_TIMPO</name>
<dbReference type="Pfam" id="PF02782">
    <property type="entry name" value="FGGY_C"/>
    <property type="match status" value="1"/>
</dbReference>
<dbReference type="GO" id="GO:0046167">
    <property type="term" value="P:glycerol-3-phosphate biosynthetic process"/>
    <property type="evidence" value="ECO:0007669"/>
    <property type="project" value="TreeGrafter"/>
</dbReference>
<dbReference type="EMBL" id="OD003902">
    <property type="protein sequence ID" value="CAD7408859.1"/>
    <property type="molecule type" value="Genomic_DNA"/>
</dbReference>
<dbReference type="SUPFAM" id="SSF53067">
    <property type="entry name" value="Actin-like ATPase domain"/>
    <property type="match status" value="1"/>
</dbReference>
<evidence type="ECO:0000256" key="1">
    <source>
        <dbReference type="ARBA" id="ARBA00009156"/>
    </source>
</evidence>
<comment type="similarity">
    <text evidence="1">Belongs to the FGGY kinase family.</text>
</comment>
<dbReference type="InterPro" id="IPR018483">
    <property type="entry name" value="Carb_kinase_FGGY_CS"/>
</dbReference>
<feature type="domain" description="Carbohydrate kinase FGGY C-terminal" evidence="4">
    <location>
        <begin position="29"/>
        <end position="104"/>
    </location>
</feature>
<dbReference type="AlphaFoldDB" id="A0A7R9D7Z2"/>
<keyword evidence="3" id="KW-0418">Kinase</keyword>
<keyword evidence="2" id="KW-0808">Transferase</keyword>
<proteinExistence type="inferred from homology"/>
<dbReference type="InterPro" id="IPR018485">
    <property type="entry name" value="FGGY_C"/>
</dbReference>
<dbReference type="GO" id="GO:0005739">
    <property type="term" value="C:mitochondrion"/>
    <property type="evidence" value="ECO:0007669"/>
    <property type="project" value="TreeGrafter"/>
</dbReference>
<dbReference type="InterPro" id="IPR043129">
    <property type="entry name" value="ATPase_NBD"/>
</dbReference>